<proteinExistence type="predicted"/>
<feature type="transmembrane region" description="Helical" evidence="1">
    <location>
        <begin position="23"/>
        <end position="41"/>
    </location>
</feature>
<dbReference type="Proteomes" id="UP000800035">
    <property type="component" value="Unassembled WGS sequence"/>
</dbReference>
<evidence type="ECO:0000256" key="1">
    <source>
        <dbReference type="SAM" id="Phobius"/>
    </source>
</evidence>
<accession>A0A6A5TYP0</accession>
<protein>
    <submittedName>
        <fullName evidence="2">Uncharacterized protein</fullName>
    </submittedName>
</protein>
<sequence length="122" mass="13597">MANGVQTVLAQARHSKEWTRPCIGFPVAAGLVPIFCLIILLRVGRCFWVGRAVCSVYLLHRYWQMRKRGGCASEVSWTAVLVVEDTNDDDFPDDEGANTKVSYQSAAHASYVTVNVCWSRDS</sequence>
<evidence type="ECO:0000313" key="2">
    <source>
        <dbReference type="EMBL" id="KAF1957755.1"/>
    </source>
</evidence>
<reference evidence="2" key="1">
    <citation type="journal article" date="2020" name="Stud. Mycol.">
        <title>101 Dothideomycetes genomes: a test case for predicting lifestyles and emergence of pathogens.</title>
        <authorList>
            <person name="Haridas S."/>
            <person name="Albert R."/>
            <person name="Binder M."/>
            <person name="Bloem J."/>
            <person name="Labutti K."/>
            <person name="Salamov A."/>
            <person name="Andreopoulos B."/>
            <person name="Baker S."/>
            <person name="Barry K."/>
            <person name="Bills G."/>
            <person name="Bluhm B."/>
            <person name="Cannon C."/>
            <person name="Castanera R."/>
            <person name="Culley D."/>
            <person name="Daum C."/>
            <person name="Ezra D."/>
            <person name="Gonzalez J."/>
            <person name="Henrissat B."/>
            <person name="Kuo A."/>
            <person name="Liang C."/>
            <person name="Lipzen A."/>
            <person name="Lutzoni F."/>
            <person name="Magnuson J."/>
            <person name="Mondo S."/>
            <person name="Nolan M."/>
            <person name="Ohm R."/>
            <person name="Pangilinan J."/>
            <person name="Park H.-J."/>
            <person name="Ramirez L."/>
            <person name="Alfaro M."/>
            <person name="Sun H."/>
            <person name="Tritt A."/>
            <person name="Yoshinaga Y."/>
            <person name="Zwiers L.-H."/>
            <person name="Turgeon B."/>
            <person name="Goodwin S."/>
            <person name="Spatafora J."/>
            <person name="Crous P."/>
            <person name="Grigoriev I."/>
        </authorList>
    </citation>
    <scope>NUCLEOTIDE SEQUENCE</scope>
    <source>
        <strain evidence="2">CBS 675.92</strain>
    </source>
</reference>
<dbReference type="EMBL" id="ML976988">
    <property type="protein sequence ID" value="KAF1957755.1"/>
    <property type="molecule type" value="Genomic_DNA"/>
</dbReference>
<name>A0A6A5TYP0_9PLEO</name>
<keyword evidence="1" id="KW-1133">Transmembrane helix</keyword>
<organism evidence="2 3">
    <name type="scientific">Byssothecium circinans</name>
    <dbReference type="NCBI Taxonomy" id="147558"/>
    <lineage>
        <taxon>Eukaryota</taxon>
        <taxon>Fungi</taxon>
        <taxon>Dikarya</taxon>
        <taxon>Ascomycota</taxon>
        <taxon>Pezizomycotina</taxon>
        <taxon>Dothideomycetes</taxon>
        <taxon>Pleosporomycetidae</taxon>
        <taxon>Pleosporales</taxon>
        <taxon>Massarineae</taxon>
        <taxon>Massarinaceae</taxon>
        <taxon>Byssothecium</taxon>
    </lineage>
</organism>
<keyword evidence="3" id="KW-1185">Reference proteome</keyword>
<dbReference type="AlphaFoldDB" id="A0A6A5TYP0"/>
<evidence type="ECO:0000313" key="3">
    <source>
        <dbReference type="Proteomes" id="UP000800035"/>
    </source>
</evidence>
<keyword evidence="1" id="KW-0472">Membrane</keyword>
<gene>
    <name evidence="2" type="ORF">CC80DRAFT_33300</name>
</gene>
<keyword evidence="1" id="KW-0812">Transmembrane</keyword>